<name>A0A146K4V1_9EUKA</name>
<dbReference type="EMBL" id="GDID01006005">
    <property type="protein sequence ID" value="JAP90601.1"/>
    <property type="molecule type" value="Transcribed_RNA"/>
</dbReference>
<dbReference type="Pfam" id="PF07717">
    <property type="entry name" value="OB_NTP_bind"/>
    <property type="match status" value="1"/>
</dbReference>
<evidence type="ECO:0000313" key="2">
    <source>
        <dbReference type="EMBL" id="JAP90601.1"/>
    </source>
</evidence>
<gene>
    <name evidence="2" type="ORF">TPC1_20100</name>
</gene>
<accession>A0A146K4V1</accession>
<sequence length="174" mass="20420">EPLCRVAAFISSGLQFVKRGIVNDFLSIYYLVGDCLDKKSIYSAQQTNYLISSYKQLLGQNEKVEINETIFRKCILLGFQDNIAFFNFSQKVYQTKKAPHQKFRYGQMQQWSDDELAIHPSSELFQQKMKCIVFSSILETNRKYMQLCCEVNEGEAENVIQDWKMRSMMNNHHE</sequence>
<evidence type="ECO:0000259" key="1">
    <source>
        <dbReference type="Pfam" id="PF07717"/>
    </source>
</evidence>
<organism evidence="2">
    <name type="scientific">Trepomonas sp. PC1</name>
    <dbReference type="NCBI Taxonomy" id="1076344"/>
    <lineage>
        <taxon>Eukaryota</taxon>
        <taxon>Metamonada</taxon>
        <taxon>Diplomonadida</taxon>
        <taxon>Hexamitidae</taxon>
        <taxon>Hexamitinae</taxon>
        <taxon>Trepomonas</taxon>
    </lineage>
</organism>
<proteinExistence type="predicted"/>
<reference evidence="2" key="1">
    <citation type="submission" date="2015-07" db="EMBL/GenBank/DDBJ databases">
        <title>Adaptation to a free-living lifestyle via gene acquisitions in the diplomonad Trepomonas sp. PC1.</title>
        <authorList>
            <person name="Xu F."/>
            <person name="Jerlstrom-Hultqvist J."/>
            <person name="Kolisko M."/>
            <person name="Simpson A.G.B."/>
            <person name="Roger A.J."/>
            <person name="Svard S.G."/>
            <person name="Andersson J.O."/>
        </authorList>
    </citation>
    <scope>NUCLEOTIDE SEQUENCE</scope>
    <source>
        <strain evidence="2">PC1</strain>
    </source>
</reference>
<feature type="non-terminal residue" evidence="2">
    <location>
        <position position="1"/>
    </location>
</feature>
<feature type="domain" description="DEAD-box helicase OB fold" evidence="1">
    <location>
        <begin position="72"/>
        <end position="153"/>
    </location>
</feature>
<dbReference type="AlphaFoldDB" id="A0A146K4V1"/>
<protein>
    <submittedName>
        <fullName evidence="2">Oligonucleotide/oligosaccharide-binding (OB)-fol domain-containing protein</fullName>
    </submittedName>
</protein>
<dbReference type="InterPro" id="IPR011709">
    <property type="entry name" value="DEAD-box_helicase_OB_fold"/>
</dbReference>